<dbReference type="KEGG" id="mcit:NCTC10181_00761"/>
<feature type="domain" description="Protein G-related albumin-binding (GA) module" evidence="3">
    <location>
        <begin position="970"/>
        <end position="1016"/>
    </location>
</feature>
<dbReference type="Pfam" id="PF01468">
    <property type="entry name" value="GA"/>
    <property type="match status" value="1"/>
</dbReference>
<reference evidence="4 5" key="1">
    <citation type="submission" date="2019-01" db="EMBL/GenBank/DDBJ databases">
        <authorList>
            <consortium name="Pathogen Informatics"/>
        </authorList>
    </citation>
    <scope>NUCLEOTIDE SEQUENCE [LARGE SCALE GENOMIC DNA]</scope>
    <source>
        <strain evidence="4 5">NCTC10181</strain>
    </source>
</reference>
<protein>
    <submittedName>
        <fullName evidence="4">ABC-type oligopeptide transport system, periplasmic component</fullName>
    </submittedName>
</protein>
<dbReference type="Gene3D" id="3.10.105.10">
    <property type="entry name" value="Dipeptide-binding Protein, Domain 3"/>
    <property type="match status" value="1"/>
</dbReference>
<dbReference type="Pfam" id="PF00496">
    <property type="entry name" value="SBP_bac_5"/>
    <property type="match status" value="1"/>
</dbReference>
<dbReference type="RefSeq" id="WP_129725677.1">
    <property type="nucleotide sequence ID" value="NZ_LR215036.1"/>
</dbReference>
<dbReference type="InterPro" id="IPR000914">
    <property type="entry name" value="SBP_5_dom"/>
</dbReference>
<dbReference type="Gene3D" id="1.20.5.420">
    <property type="entry name" value="Immunoglobulin FC, subunit C"/>
    <property type="match status" value="1"/>
</dbReference>
<proteinExistence type="predicted"/>
<keyword evidence="5" id="KW-1185">Reference proteome</keyword>
<evidence type="ECO:0000259" key="3">
    <source>
        <dbReference type="Pfam" id="PF01468"/>
    </source>
</evidence>
<feature type="domain" description="Solute-binding protein family 5" evidence="2">
    <location>
        <begin position="191"/>
        <end position="719"/>
    </location>
</feature>
<evidence type="ECO:0000256" key="1">
    <source>
        <dbReference type="SAM" id="SignalP"/>
    </source>
</evidence>
<name>A0A449B2S8_9BACT</name>
<dbReference type="OrthoDB" id="403896at2"/>
<sequence>MKRKLNLKKTLLLTSSLLTGSLTAVAMSCSAAPYDPDNFNSNVKKEYDFGLATDPINNLNYVRYSSLDRVIPSLVESFTKEGPTTSLKSIISIGSFKFALVDTPISVNPNNPKADFDEIFKQNKNKFSEKDGYGGVSGAHLSLDDFEILGGLGKESGNDAIRQSSIYAFKNPKNQNNVSAFTGFLNNGNSVWSNGDTITAQDLRDYFEYILDLNTGSQKLNKILKLTGIRGAEEFVNAQKEYISKFNKPYPNPWGRRKYIFSKDFGKYVQDPNDKVWQYYEKDPQKPGEFLDKEYVDKIHKAALNFGFYTGQLFLDYGNEEIFNNLDLNPDFSYDAPVQDFIIKDVEKGTKTIKLVRNEYVNPYQNFDKGKSAYQTLANDEYSFTMIFDENKTPSRINLIFYILPALFPINRKYIETEVGGIDNYGADVSKFLTSGAFKIASPNDVVFGPQGYMLLTKNRDYYDNANTISNKIKIYFSTDKTTNSTLFEDGYISQTYIPAEKIVSYWSNPAEKQYLNKNQGVGTIAFGFNLDPVTNSESYINDQDLRNYIYYSINRGDLLKTVNWDFSFPVNTWTAFGSHKLDDGRSLEMFFDGQESKAKNGETFELQNYEYLVHLGKTFQLERTNRRDLTYSENTAKFYLERFKKNHPELKGKSITLRYLNNSTEEQRKAGAALQETLLRNSEGFVNIDIKALPENTYASFIETGKYDIIYRNYDYLSGNTVQDYVGVFYKTDEINPLIQKNIGFTNNPVGAWTYQSYISELLLEKLLPSNKNEVKNPNVSKEELLKEIFAIGLQVYSEDQSIKNAIESSSSLSDISNQINKLLSTFKTKILSKTKNILYSALFNNNLFSTTLLEYLAINNSNKVKNLLLSVGISKNNLKNSRLDKLLQIYLYYLLDTNTLDAVNNFKIHVRGKDKTKDLTLQSSSLPLDPITGKSYNLTLADKLALTTFDTAERLEALIVPFSDYEERIQYFKQVINRLSNLTDEQKQAYYNQLEQQTEIEDMKDIFIDALEKNNDQNETVGYLFDFQLKELKLWSKFNDLSMRHFDQKENNQNTGVSENDIDYSGRLDAFFSGNFTDEESYRGWNSTLDVFIFVALLEKVIRDGSPIIPLMEVDTNWEITKIGGVRGVFSFKLQFAYDVTNPPRPGLPRKRDA</sequence>
<dbReference type="Gene3D" id="3.40.190.10">
    <property type="entry name" value="Periplasmic binding protein-like II"/>
    <property type="match status" value="1"/>
</dbReference>
<dbReference type="PIRSF" id="PIRSF028335">
    <property type="entry name" value="ABC_oligopep_OppA_prd"/>
    <property type="match status" value="1"/>
</dbReference>
<evidence type="ECO:0000259" key="2">
    <source>
        <dbReference type="Pfam" id="PF00496"/>
    </source>
</evidence>
<accession>A0A449B2S8</accession>
<gene>
    <name evidence="4" type="ORF">NCTC10181_00761</name>
</gene>
<dbReference type="InterPro" id="IPR002988">
    <property type="entry name" value="GA_module"/>
</dbReference>
<dbReference type="AlphaFoldDB" id="A0A449B2S8"/>
<dbReference type="EMBL" id="LR215036">
    <property type="protein sequence ID" value="VEU74892.1"/>
    <property type="molecule type" value="Genomic_DNA"/>
</dbReference>
<organism evidence="4 5">
    <name type="scientific">Mycoplasmopsis citelli</name>
    <dbReference type="NCBI Taxonomy" id="171281"/>
    <lineage>
        <taxon>Bacteria</taxon>
        <taxon>Bacillati</taxon>
        <taxon>Mycoplasmatota</taxon>
        <taxon>Mycoplasmoidales</taxon>
        <taxon>Metamycoplasmataceae</taxon>
        <taxon>Mycoplasmopsis</taxon>
    </lineage>
</organism>
<feature type="signal peptide" evidence="1">
    <location>
        <begin position="1"/>
        <end position="26"/>
    </location>
</feature>
<dbReference type="PROSITE" id="PS51257">
    <property type="entry name" value="PROKAR_LIPOPROTEIN"/>
    <property type="match status" value="1"/>
</dbReference>
<evidence type="ECO:0000313" key="5">
    <source>
        <dbReference type="Proteomes" id="UP000290985"/>
    </source>
</evidence>
<evidence type="ECO:0000313" key="4">
    <source>
        <dbReference type="EMBL" id="VEU74892.1"/>
    </source>
</evidence>
<keyword evidence="1" id="KW-0732">Signal</keyword>
<dbReference type="Proteomes" id="UP000290985">
    <property type="component" value="Chromosome"/>
</dbReference>
<dbReference type="InterPro" id="IPR016880">
    <property type="entry name" value="ABC_oligopep_solut-bd_myco_prd"/>
</dbReference>
<dbReference type="SUPFAM" id="SSF53850">
    <property type="entry name" value="Periplasmic binding protein-like II"/>
    <property type="match status" value="1"/>
</dbReference>
<feature type="chain" id="PRO_5019409261" evidence="1">
    <location>
        <begin position="27"/>
        <end position="1156"/>
    </location>
</feature>